<evidence type="ECO:0000259" key="1">
    <source>
        <dbReference type="Pfam" id="PF02541"/>
    </source>
</evidence>
<dbReference type="InterPro" id="IPR043129">
    <property type="entry name" value="ATPase_NBD"/>
</dbReference>
<sequence>MERDKDHIRKVRLKVKFAAVDIGTNSCRLLIAEIDENRRLIPIKRGLMQTRLGQGLSSDGSINDEAVKRAIVCMTQFAQLISEYEVTLMRAVATSAVREANNQEDFLQTMLQYFAGPIDIIDGEQEALLTYRGVKQGLKMVQYPVVIDPGGGSTEIILDNEATFLKSLPLGAVRATESNMSQKDMEKILMEGMGDIGELIGHPLVFVGGTATSLAAIKLKLTTYTPELIHGQILSIKEVKLLCDRLFAASLEQRKSIPGLQPERADILPQGARIVSLIMSFLGAEEMTVSESDLLEGVIWDIYDKY</sequence>
<reference evidence="2" key="1">
    <citation type="journal article" date="2015" name="Proc. Natl. Acad. Sci. U.S.A.">
        <title>Networks of energetic and metabolic interactions define dynamics in microbial communities.</title>
        <authorList>
            <person name="Embree M."/>
            <person name="Liu J.K."/>
            <person name="Al-Bassam M.M."/>
            <person name="Zengler K."/>
        </authorList>
    </citation>
    <scope>NUCLEOTIDE SEQUENCE</scope>
</reference>
<gene>
    <name evidence="2" type="ORF">ASZ90_017398</name>
</gene>
<evidence type="ECO:0000313" key="2">
    <source>
        <dbReference type="EMBL" id="KUG05212.1"/>
    </source>
</evidence>
<proteinExistence type="predicted"/>
<dbReference type="EC" id="3.6.1.11" evidence="2"/>
<feature type="domain" description="Ppx/GppA phosphatase N-terminal" evidence="1">
    <location>
        <begin position="31"/>
        <end position="304"/>
    </location>
</feature>
<dbReference type="SUPFAM" id="SSF53067">
    <property type="entry name" value="Actin-like ATPase domain"/>
    <property type="match status" value="2"/>
</dbReference>
<protein>
    <submittedName>
        <fullName evidence="2">Exopolyphosphatase</fullName>
        <ecNumber evidence="2">3.6.1.11</ecNumber>
    </submittedName>
</protein>
<dbReference type="InterPro" id="IPR003695">
    <property type="entry name" value="Ppx_GppA_N"/>
</dbReference>
<dbReference type="PANTHER" id="PTHR30005">
    <property type="entry name" value="EXOPOLYPHOSPHATASE"/>
    <property type="match status" value="1"/>
</dbReference>
<dbReference type="GO" id="GO:0004309">
    <property type="term" value="F:exopolyphosphatase activity"/>
    <property type="evidence" value="ECO:0007669"/>
    <property type="project" value="UniProtKB-EC"/>
</dbReference>
<keyword evidence="2" id="KW-0378">Hydrolase</keyword>
<dbReference type="EMBL" id="LNQE01001824">
    <property type="protein sequence ID" value="KUG05212.1"/>
    <property type="molecule type" value="Genomic_DNA"/>
</dbReference>
<accession>A0A0W8E9R7</accession>
<dbReference type="AlphaFoldDB" id="A0A0W8E9R7"/>
<dbReference type="Gene3D" id="3.30.420.40">
    <property type="match status" value="1"/>
</dbReference>
<dbReference type="InterPro" id="IPR050273">
    <property type="entry name" value="GppA/Ppx_hydrolase"/>
</dbReference>
<dbReference type="Pfam" id="PF02541">
    <property type="entry name" value="Ppx-GppA"/>
    <property type="match status" value="1"/>
</dbReference>
<dbReference type="Gene3D" id="3.30.420.150">
    <property type="entry name" value="Exopolyphosphatase. Domain 2"/>
    <property type="match status" value="1"/>
</dbReference>
<name>A0A0W8E9R7_9ZZZZ</name>
<comment type="caution">
    <text evidence="2">The sequence shown here is derived from an EMBL/GenBank/DDBJ whole genome shotgun (WGS) entry which is preliminary data.</text>
</comment>
<organism evidence="2">
    <name type="scientific">hydrocarbon metagenome</name>
    <dbReference type="NCBI Taxonomy" id="938273"/>
    <lineage>
        <taxon>unclassified sequences</taxon>
        <taxon>metagenomes</taxon>
        <taxon>ecological metagenomes</taxon>
    </lineage>
</organism>
<dbReference type="PANTHER" id="PTHR30005:SF0">
    <property type="entry name" value="RETROGRADE REGULATION PROTEIN 2"/>
    <property type="match status" value="1"/>
</dbReference>
<dbReference type="CDD" id="cd24054">
    <property type="entry name" value="ASKHA_NBD_AaPPX-GppA_MtPPX2-like"/>
    <property type="match status" value="1"/>
</dbReference>